<feature type="compositionally biased region" description="Basic and acidic residues" evidence="1">
    <location>
        <begin position="116"/>
        <end position="133"/>
    </location>
</feature>
<sequence>MLRIMVQKVSDQNLTKIKCALNTRMSKKTVVEKGDSLILERYRTRTVSSKEGSNENVATTLKIPKDLRVSIDSGIKAKVADGSHDAKLKLAKGEAHKAINKKPEGETANKAVNSQDDDKRDPIIPVDRAEDINKTAARAVSRQSKISQKSKSFSTLASGTTNSYEHDRVMFTFDKEIKPVMERNSKEDVEPSVNLLTGLRAHVNSMYAEFLKAKDSTADTSLKKSATGGLKFTDLDRLKSEVEEIVTKINEMNIGESKTLVKKSNKNSISSINSVGNEENQLIDSKKFVDAVYSSGNEIPKLSELKTHLSGGLRQKIRVNKSHYIHLYRRIKKYKLEDKFGKTFEFGNEISSEIETEIIHGVARDPEGDKKSTEAFLQQNIDVILGPVFKALKLHNPGFTYNRNSAEVSMTKGKLRPDYCLTYLNKMLVFKGEEKKKGSVRKIAQELTDKMKENKIGIPHHLPYMLGYATAGYNVLLVAIDHTNELIEVSDILDIRKLTDRITLMQSLLNISIIFSQMTKDLNFC</sequence>
<protein>
    <submittedName>
        <fullName evidence="2">Uncharacterized protein</fullName>
    </submittedName>
</protein>
<evidence type="ECO:0000313" key="2">
    <source>
        <dbReference type="EMBL" id="OMH85592.1"/>
    </source>
</evidence>
<proteinExistence type="predicted"/>
<keyword evidence="3" id="KW-1185">Reference proteome</keyword>
<dbReference type="EMBL" id="LSSK01000071">
    <property type="protein sequence ID" value="OMH85592.1"/>
    <property type="molecule type" value="Genomic_DNA"/>
</dbReference>
<gene>
    <name evidence="2" type="ORF">AX774_g880</name>
</gene>
<dbReference type="Proteomes" id="UP000188320">
    <property type="component" value="Unassembled WGS sequence"/>
</dbReference>
<comment type="caution">
    <text evidence="2">The sequence shown here is derived from an EMBL/GenBank/DDBJ whole genome shotgun (WGS) entry which is preliminary data.</text>
</comment>
<reference evidence="3" key="1">
    <citation type="submission" date="2017-01" db="EMBL/GenBank/DDBJ databases">
        <authorList>
            <person name="Wang Y."/>
            <person name="White M."/>
            <person name="Kvist S."/>
            <person name="Moncalvo J.-M."/>
        </authorList>
    </citation>
    <scope>NUCLEOTIDE SEQUENCE [LARGE SCALE GENOMIC DNA]</scope>
    <source>
        <strain evidence="3">COL-18-3</strain>
    </source>
</reference>
<dbReference type="AlphaFoldDB" id="A0A1R1PXD2"/>
<organism evidence="2 3">
    <name type="scientific">Zancudomyces culisetae</name>
    <name type="common">Gut fungus</name>
    <name type="synonym">Smittium culisetae</name>
    <dbReference type="NCBI Taxonomy" id="1213189"/>
    <lineage>
        <taxon>Eukaryota</taxon>
        <taxon>Fungi</taxon>
        <taxon>Fungi incertae sedis</taxon>
        <taxon>Zoopagomycota</taxon>
        <taxon>Kickxellomycotina</taxon>
        <taxon>Harpellomycetes</taxon>
        <taxon>Harpellales</taxon>
        <taxon>Legeriomycetaceae</taxon>
        <taxon>Zancudomyces</taxon>
    </lineage>
</organism>
<accession>A0A1R1PXD2</accession>
<evidence type="ECO:0000313" key="3">
    <source>
        <dbReference type="Proteomes" id="UP000188320"/>
    </source>
</evidence>
<name>A0A1R1PXD2_ZANCU</name>
<evidence type="ECO:0000256" key="1">
    <source>
        <dbReference type="SAM" id="MobiDB-lite"/>
    </source>
</evidence>
<dbReference type="OrthoDB" id="2438138at2759"/>
<feature type="region of interest" description="Disordered" evidence="1">
    <location>
        <begin position="93"/>
        <end position="159"/>
    </location>
</feature>
<feature type="compositionally biased region" description="Low complexity" evidence="1">
    <location>
        <begin position="141"/>
        <end position="154"/>
    </location>
</feature>
<feature type="compositionally biased region" description="Basic and acidic residues" evidence="1">
    <location>
        <begin position="93"/>
        <end position="107"/>
    </location>
</feature>